<dbReference type="EMBL" id="LR798360">
    <property type="protein sequence ID" value="CAB5226288.1"/>
    <property type="molecule type" value="Genomic_DNA"/>
</dbReference>
<name>A0A6J7X5Z7_9CAUD</name>
<reference evidence="1" key="1">
    <citation type="submission" date="2020-05" db="EMBL/GenBank/DDBJ databases">
        <authorList>
            <person name="Chiriac C."/>
            <person name="Salcher M."/>
            <person name="Ghai R."/>
            <person name="Kavagutti S V."/>
        </authorList>
    </citation>
    <scope>NUCLEOTIDE SEQUENCE</scope>
</reference>
<evidence type="ECO:0000313" key="1">
    <source>
        <dbReference type="EMBL" id="CAB5226288.1"/>
    </source>
</evidence>
<organism evidence="1">
    <name type="scientific">uncultured Caudovirales phage</name>
    <dbReference type="NCBI Taxonomy" id="2100421"/>
    <lineage>
        <taxon>Viruses</taxon>
        <taxon>Duplodnaviria</taxon>
        <taxon>Heunggongvirae</taxon>
        <taxon>Uroviricota</taxon>
        <taxon>Caudoviricetes</taxon>
        <taxon>Peduoviridae</taxon>
        <taxon>Maltschvirus</taxon>
        <taxon>Maltschvirus maltsch</taxon>
    </lineage>
</organism>
<proteinExistence type="predicted"/>
<gene>
    <name evidence="1" type="ORF">UFOVP760_67</name>
</gene>
<protein>
    <submittedName>
        <fullName evidence="1">Uncharacterized protein</fullName>
    </submittedName>
</protein>
<accession>A0A6J7X5Z7</accession>
<sequence length="124" mass="13491">MPALTSLVNPASAVITNSIEQPVPTTVSDASVALEEIAFYLGKLVKMSESLAVVDTNQRQRVVIENASSSTNFPVSVRNSNNVIFTDLGGNSITSYGTIAEFWKFTEAARQNYQLSIRSNLQFT</sequence>